<reference evidence="3 4" key="1">
    <citation type="submission" date="2018-07" db="EMBL/GenBank/DDBJ databases">
        <title>Genomic Encyclopedia of Type Strains, Phase IV (KMG-IV): sequencing the most valuable type-strain genomes for metagenomic binning, comparative biology and taxonomic classification.</title>
        <authorList>
            <person name="Goeker M."/>
        </authorList>
    </citation>
    <scope>NUCLEOTIDE SEQUENCE [LARGE SCALE GENOMIC DNA]</scope>
    <source>
        <strain evidence="3 4">DSM 4134</strain>
    </source>
</reference>
<keyword evidence="4" id="KW-1185">Reference proteome</keyword>
<dbReference type="SUPFAM" id="SSF81324">
    <property type="entry name" value="Voltage-gated potassium channels"/>
    <property type="match status" value="1"/>
</dbReference>
<dbReference type="Pfam" id="PF07885">
    <property type="entry name" value="Ion_trans_2"/>
    <property type="match status" value="1"/>
</dbReference>
<evidence type="ECO:0000259" key="2">
    <source>
        <dbReference type="Pfam" id="PF07885"/>
    </source>
</evidence>
<comment type="caution">
    <text evidence="3">The sequence shown here is derived from an EMBL/GenBank/DDBJ whole genome shotgun (WGS) entry which is preliminary data.</text>
</comment>
<proteinExistence type="predicted"/>
<dbReference type="EMBL" id="QREG01000017">
    <property type="protein sequence ID" value="RED95562.1"/>
    <property type="molecule type" value="Genomic_DNA"/>
</dbReference>
<gene>
    <name evidence="3" type="ORF">C7460_11711</name>
</gene>
<keyword evidence="1" id="KW-0472">Membrane</keyword>
<dbReference type="InterPro" id="IPR013099">
    <property type="entry name" value="K_chnl_dom"/>
</dbReference>
<evidence type="ECO:0000313" key="3">
    <source>
        <dbReference type="EMBL" id="RED95562.1"/>
    </source>
</evidence>
<dbReference type="AlphaFoldDB" id="A0A3D9KZ47"/>
<evidence type="ECO:0000313" key="4">
    <source>
        <dbReference type="Proteomes" id="UP000256779"/>
    </source>
</evidence>
<keyword evidence="1" id="KW-1133">Transmembrane helix</keyword>
<evidence type="ECO:0000256" key="1">
    <source>
        <dbReference type="SAM" id="Phobius"/>
    </source>
</evidence>
<feature type="transmembrane region" description="Helical" evidence="1">
    <location>
        <begin position="167"/>
        <end position="188"/>
    </location>
</feature>
<name>A0A3D9KZ47_MARFU</name>
<keyword evidence="1" id="KW-0812">Transmembrane</keyword>
<protein>
    <submittedName>
        <fullName evidence="3">Ion channel</fullName>
    </submittedName>
</protein>
<dbReference type="Gene3D" id="1.10.287.70">
    <property type="match status" value="1"/>
</dbReference>
<sequence>MGFRRLNRFTIVSKIGLKNSRRTPTNAMYEWGFISQDILVEIGKSATSFGFKSRRGHVRNKRLVFSNPHPSELDQNYNSNKSNNNLNSYKHHPMNLRLSKSRTVTFITLSMLVVLGLDLILFLAERSNSQSAITTYFDAVLYSLTTITNFGYSEIFPTTSIGRSVGFFFQVLNIGFYLLIISAGIAFVRRRLKTS</sequence>
<feature type="transmembrane region" description="Helical" evidence="1">
    <location>
        <begin position="104"/>
        <end position="124"/>
    </location>
</feature>
<feature type="domain" description="Potassium channel" evidence="2">
    <location>
        <begin position="115"/>
        <end position="188"/>
    </location>
</feature>
<organism evidence="3 4">
    <name type="scientific">Marinoscillum furvescens DSM 4134</name>
    <dbReference type="NCBI Taxonomy" id="1122208"/>
    <lineage>
        <taxon>Bacteria</taxon>
        <taxon>Pseudomonadati</taxon>
        <taxon>Bacteroidota</taxon>
        <taxon>Cytophagia</taxon>
        <taxon>Cytophagales</taxon>
        <taxon>Reichenbachiellaceae</taxon>
        <taxon>Marinoscillum</taxon>
    </lineage>
</organism>
<accession>A0A3D9KZ47</accession>
<dbReference type="Proteomes" id="UP000256779">
    <property type="component" value="Unassembled WGS sequence"/>
</dbReference>